<dbReference type="PROSITE" id="PS50112">
    <property type="entry name" value="PAS"/>
    <property type="match status" value="1"/>
</dbReference>
<evidence type="ECO:0000259" key="4">
    <source>
        <dbReference type="PROSITE" id="PS50883"/>
    </source>
</evidence>
<keyword evidence="7" id="KW-1185">Reference proteome</keyword>
<dbReference type="SMART" id="SM00267">
    <property type="entry name" value="GGDEF"/>
    <property type="match status" value="1"/>
</dbReference>
<feature type="transmembrane region" description="Helical" evidence="2">
    <location>
        <begin position="271"/>
        <end position="293"/>
    </location>
</feature>
<organism evidence="6 7">
    <name type="scientific">Syntrophotalea carbinolica (strain DSM 2380 / NBRC 103641 / GraBd1)</name>
    <name type="common">Pelobacter carbinolicus</name>
    <dbReference type="NCBI Taxonomy" id="338963"/>
    <lineage>
        <taxon>Bacteria</taxon>
        <taxon>Pseudomonadati</taxon>
        <taxon>Thermodesulfobacteriota</taxon>
        <taxon>Desulfuromonadia</taxon>
        <taxon>Desulfuromonadales</taxon>
        <taxon>Syntrophotaleaceae</taxon>
        <taxon>Syntrophotalea</taxon>
    </lineage>
</organism>
<dbReference type="KEGG" id="pca:Pcar_2314"/>
<dbReference type="EMBL" id="CP000142">
    <property type="protein sequence ID" value="ABA89553.1"/>
    <property type="molecule type" value="Genomic_DNA"/>
</dbReference>
<gene>
    <name evidence="6" type="ordered locus">Pcar_2314</name>
</gene>
<dbReference type="Gene3D" id="3.30.70.270">
    <property type="match status" value="1"/>
</dbReference>
<dbReference type="HOGENOM" id="CLU_000445_70_53_7"/>
<dbReference type="OrthoDB" id="9777298at2"/>
<comment type="catalytic activity">
    <reaction evidence="1">
        <text>3',3'-c-di-GMP + H2O = 5'-phosphoguanylyl(3'-&gt;5')guanosine + H(+)</text>
        <dbReference type="Rhea" id="RHEA:24902"/>
        <dbReference type="ChEBI" id="CHEBI:15377"/>
        <dbReference type="ChEBI" id="CHEBI:15378"/>
        <dbReference type="ChEBI" id="CHEBI:58754"/>
        <dbReference type="ChEBI" id="CHEBI:58805"/>
        <dbReference type="EC" id="3.1.4.52"/>
    </reaction>
    <physiologicalReaction direction="left-to-right" evidence="1">
        <dbReference type="Rhea" id="RHEA:24903"/>
    </physiologicalReaction>
</comment>
<evidence type="ECO:0000313" key="6">
    <source>
        <dbReference type="EMBL" id="ABA89553.1"/>
    </source>
</evidence>
<dbReference type="PANTHER" id="PTHR44757:SF2">
    <property type="entry name" value="BIOFILM ARCHITECTURE MAINTENANCE PROTEIN MBAA"/>
    <property type="match status" value="1"/>
</dbReference>
<dbReference type="NCBIfam" id="TIGR00254">
    <property type="entry name" value="GGDEF"/>
    <property type="match status" value="1"/>
</dbReference>
<dbReference type="PROSITE" id="PS50883">
    <property type="entry name" value="EAL"/>
    <property type="match status" value="1"/>
</dbReference>
<sequence>MKWSWKRFLGMGLVILFLNGTLLMLNRGVFLKSFTRLENDRAYETLHRVVGVYQENLAFLERMTKDWANWDDAYAFMQTRDPSFITSNVVDSTFSTLNVNVILFLDEQGLPVAGKAYDLIRHGAVPMYVGLQDHFTTESFATLVEHQRRGVTGLLRLPQGLLMLSWQPILTGEGQGPSRGALLMGRLLDSRELDRLGAKAEQSLEFGRLHSGPSWPSWSEQSTAAPEILLRVVDATRIRARVLFRDIFGVPAAVIGTNLSRDIYAQGLQSIIYFHIWLLVVSLMAGVCILVIWDRLAGSRQRQRDSEHLFQHLFQFSADAFFLCEEQGRFVDVNHQSCAVLGFDRQKLLSLSWSDITDAAIGNLLSRTQRLSTAAPVPMEATFTGNRGRTFVGDVSVTHLEIQDQVLFFVLVRDITERKAADTMLRKQKARLNYLAYHDVLTGLPNRLKAIELLQTYIGRANQRDTMVAVLIFDLDRFKNLNESLGHETGDEILMEVARRIQEMLRDTDVVARFGGDEFLVLLEHVADSTGVKHVAEKLLEAIAQPLRIGEQQFYLTGSIGISLYPKHGENAQTILKAADSAMYFAKEQGRNTYRFFIPSINVEVEERLYLETDLRQALNLEQFMLFYQPEFNLHTGKVECLETLLRWQHPKRGIVGPGEFIPLAEDTGLIVPIGEWVLQEACRQVIAWREQGLPSIRVAVNISARQFRQSGFIEMVFRVLKQYGLAAEWLELEITESFVIQSAEHALNMFKVLRQSGISLAVDDFGQGYSSLSYLRKFPFTKLKMDRAFVKNVVNDPHDEAIAAAIIAMGDSLGQEVVAEGIETREQLDTLRTLGCPCGQGYYLALPMEGPKMAEFLQRVTGDSPAVLRAFRK</sequence>
<dbReference type="eggNOG" id="COG5001">
    <property type="taxonomic scope" value="Bacteria"/>
</dbReference>
<dbReference type="Pfam" id="PF00990">
    <property type="entry name" value="GGDEF"/>
    <property type="match status" value="1"/>
</dbReference>
<dbReference type="Gene3D" id="3.30.450.20">
    <property type="entry name" value="PAS domain"/>
    <property type="match status" value="1"/>
</dbReference>
<dbReference type="GO" id="GO:0071732">
    <property type="term" value="P:cellular response to nitric oxide"/>
    <property type="evidence" value="ECO:0007669"/>
    <property type="project" value="UniProtKB-ARBA"/>
</dbReference>
<keyword evidence="2" id="KW-0472">Membrane</keyword>
<keyword evidence="2" id="KW-0812">Transmembrane</keyword>
<keyword evidence="2" id="KW-1133">Transmembrane helix</keyword>
<dbReference type="CDD" id="cd01949">
    <property type="entry name" value="GGDEF"/>
    <property type="match status" value="1"/>
</dbReference>
<dbReference type="SUPFAM" id="SSF141868">
    <property type="entry name" value="EAL domain-like"/>
    <property type="match status" value="1"/>
</dbReference>
<dbReference type="SUPFAM" id="SSF55785">
    <property type="entry name" value="PYP-like sensor domain (PAS domain)"/>
    <property type="match status" value="1"/>
</dbReference>
<dbReference type="InterPro" id="IPR052155">
    <property type="entry name" value="Biofilm_reg_signaling"/>
</dbReference>
<accession>Q3A254</accession>
<dbReference type="GO" id="GO:0071111">
    <property type="term" value="F:cyclic-guanylate-specific phosphodiesterase activity"/>
    <property type="evidence" value="ECO:0007669"/>
    <property type="project" value="UniProtKB-EC"/>
</dbReference>
<evidence type="ECO:0000256" key="1">
    <source>
        <dbReference type="ARBA" id="ARBA00051114"/>
    </source>
</evidence>
<protein>
    <submittedName>
        <fullName evidence="6">Sensor diguanylate cyclase/phosphodiesterase, CHASE4 and PAS domain-containing</fullName>
    </submittedName>
</protein>
<feature type="domain" description="EAL" evidence="4">
    <location>
        <begin position="608"/>
        <end position="862"/>
    </location>
</feature>
<dbReference type="SUPFAM" id="SSF55073">
    <property type="entry name" value="Nucleotide cyclase"/>
    <property type="match status" value="1"/>
</dbReference>
<dbReference type="InterPro" id="IPR000160">
    <property type="entry name" value="GGDEF_dom"/>
</dbReference>
<evidence type="ECO:0000259" key="3">
    <source>
        <dbReference type="PROSITE" id="PS50112"/>
    </source>
</evidence>
<dbReference type="InterPro" id="IPR043128">
    <property type="entry name" value="Rev_trsase/Diguanyl_cyclase"/>
</dbReference>
<dbReference type="PANTHER" id="PTHR44757">
    <property type="entry name" value="DIGUANYLATE CYCLASE DGCP"/>
    <property type="match status" value="1"/>
</dbReference>
<dbReference type="InterPro" id="IPR035965">
    <property type="entry name" value="PAS-like_dom_sf"/>
</dbReference>
<dbReference type="CDD" id="cd01948">
    <property type="entry name" value="EAL"/>
    <property type="match status" value="1"/>
</dbReference>
<dbReference type="InterPro" id="IPR001633">
    <property type="entry name" value="EAL_dom"/>
</dbReference>
<evidence type="ECO:0000259" key="5">
    <source>
        <dbReference type="PROSITE" id="PS50887"/>
    </source>
</evidence>
<dbReference type="Proteomes" id="UP000002534">
    <property type="component" value="Chromosome"/>
</dbReference>
<dbReference type="NCBIfam" id="TIGR00229">
    <property type="entry name" value="sensory_box"/>
    <property type="match status" value="1"/>
</dbReference>
<dbReference type="PROSITE" id="PS50887">
    <property type="entry name" value="GGDEF"/>
    <property type="match status" value="1"/>
</dbReference>
<dbReference type="Pfam" id="PF13426">
    <property type="entry name" value="PAS_9"/>
    <property type="match status" value="1"/>
</dbReference>
<dbReference type="InterPro" id="IPR029787">
    <property type="entry name" value="Nucleotide_cyclase"/>
</dbReference>
<feature type="domain" description="GGDEF" evidence="5">
    <location>
        <begin position="466"/>
        <end position="599"/>
    </location>
</feature>
<name>Q3A254_SYNC1</name>
<dbReference type="RefSeq" id="WP_011342073.1">
    <property type="nucleotide sequence ID" value="NC_007498.2"/>
</dbReference>
<dbReference type="InterPro" id="IPR000014">
    <property type="entry name" value="PAS"/>
</dbReference>
<dbReference type="InterPro" id="IPR035919">
    <property type="entry name" value="EAL_sf"/>
</dbReference>
<dbReference type="FunFam" id="3.30.70.270:FF:000001">
    <property type="entry name" value="Diguanylate cyclase domain protein"/>
    <property type="match status" value="1"/>
</dbReference>
<dbReference type="Pfam" id="PF00563">
    <property type="entry name" value="EAL"/>
    <property type="match status" value="1"/>
</dbReference>
<reference evidence="6 7" key="2">
    <citation type="journal article" date="2012" name="BMC Genomics">
        <title>The genome of Pelobacter carbinolicus reveals surprising metabolic capabilities and physiological features.</title>
        <authorList>
            <person name="Aklujkar M."/>
            <person name="Haveman S.A."/>
            <person name="Didonato R.Jr."/>
            <person name="Chertkov O."/>
            <person name="Han C.S."/>
            <person name="Land M.L."/>
            <person name="Brown P."/>
            <person name="Lovley D.R."/>
        </authorList>
    </citation>
    <scope>NUCLEOTIDE SEQUENCE [LARGE SCALE GENOMIC DNA]</scope>
    <source>
        <strain evidence="7">DSM 2380 / NBRC 103641 / GraBd1</strain>
    </source>
</reference>
<dbReference type="CDD" id="cd00130">
    <property type="entry name" value="PAS"/>
    <property type="match status" value="1"/>
</dbReference>
<evidence type="ECO:0000256" key="2">
    <source>
        <dbReference type="SAM" id="Phobius"/>
    </source>
</evidence>
<evidence type="ECO:0000313" key="7">
    <source>
        <dbReference type="Proteomes" id="UP000002534"/>
    </source>
</evidence>
<dbReference type="FunFam" id="3.20.20.450:FF:000001">
    <property type="entry name" value="Cyclic di-GMP phosphodiesterase yahA"/>
    <property type="match status" value="1"/>
</dbReference>
<reference evidence="7" key="1">
    <citation type="submission" date="2005-10" db="EMBL/GenBank/DDBJ databases">
        <title>Complete sequence of Pelobacter carbinolicus DSM 2380.</title>
        <authorList>
            <person name="Copeland A."/>
            <person name="Lucas S."/>
            <person name="Lapidus A."/>
            <person name="Barry K."/>
            <person name="Detter J.C."/>
            <person name="Glavina T."/>
            <person name="Hammon N."/>
            <person name="Israni S."/>
            <person name="Pitluck S."/>
            <person name="Chertkov O."/>
            <person name="Schmutz J."/>
            <person name="Larimer F."/>
            <person name="Land M."/>
            <person name="Kyrpides N."/>
            <person name="Ivanova N."/>
            <person name="Richardson P."/>
        </authorList>
    </citation>
    <scope>NUCLEOTIDE SEQUENCE [LARGE SCALE GENOMIC DNA]</scope>
    <source>
        <strain evidence="7">DSM 2380 / NBRC 103641 / GraBd1</strain>
    </source>
</reference>
<dbReference type="STRING" id="338963.Pcar_2314"/>
<dbReference type="InterPro" id="IPR007892">
    <property type="entry name" value="CHASE4"/>
</dbReference>
<feature type="domain" description="PAS" evidence="3">
    <location>
        <begin position="306"/>
        <end position="350"/>
    </location>
</feature>
<proteinExistence type="predicted"/>
<dbReference type="AlphaFoldDB" id="Q3A254"/>
<dbReference type="Gene3D" id="3.20.20.450">
    <property type="entry name" value="EAL domain"/>
    <property type="match status" value="1"/>
</dbReference>
<dbReference type="SMART" id="SM00052">
    <property type="entry name" value="EAL"/>
    <property type="match status" value="1"/>
</dbReference>
<dbReference type="Pfam" id="PF05228">
    <property type="entry name" value="CHASE4"/>
    <property type="match status" value="1"/>
</dbReference>